<feature type="compositionally biased region" description="Low complexity" evidence="1">
    <location>
        <begin position="26"/>
        <end position="41"/>
    </location>
</feature>
<feature type="compositionally biased region" description="Basic and acidic residues" evidence="1">
    <location>
        <begin position="68"/>
        <end position="79"/>
    </location>
</feature>
<gene>
    <name evidence="2" type="ORF">MRATA1EN1_LOCUS26706</name>
</gene>
<evidence type="ECO:0000313" key="2">
    <source>
        <dbReference type="EMBL" id="CAI9177744.1"/>
    </source>
</evidence>
<reference evidence="2" key="1">
    <citation type="submission" date="2023-04" db="EMBL/GenBank/DDBJ databases">
        <authorList>
            <consortium name="ELIXIR-Norway"/>
        </authorList>
    </citation>
    <scope>NUCLEOTIDE SEQUENCE [LARGE SCALE GENOMIC DNA]</scope>
</reference>
<sequence>MGVPGRHRGWSWAPLMGPAGRDPNVQGSSGARGQAQRGQQGTAERSAEDPEPQRNDKWGPAHHWSGPIRDRPVCLKDPPEPGGTRKGLWERGRGAAFLLREGAGGGARGEIMATPTPPTLPAAQMRSLPGRRSCFGTGAARSRVAISGNAGPGIWPPQAQNRQGKALGRKHLPWAGGERTGEVPGALRQAFLKLEDT</sequence>
<feature type="region of interest" description="Disordered" evidence="1">
    <location>
        <begin position="147"/>
        <end position="166"/>
    </location>
</feature>
<dbReference type="EMBL" id="OX459943">
    <property type="protein sequence ID" value="CAI9177744.1"/>
    <property type="molecule type" value="Genomic_DNA"/>
</dbReference>
<feature type="compositionally biased region" description="Basic and acidic residues" evidence="1">
    <location>
        <begin position="45"/>
        <end position="59"/>
    </location>
</feature>
<dbReference type="Proteomes" id="UP001176941">
    <property type="component" value="Chromosome 7"/>
</dbReference>
<accession>A0ABN8ZVF2</accession>
<name>A0ABN8ZVF2_RANTA</name>
<protein>
    <submittedName>
        <fullName evidence="2">Uncharacterized protein</fullName>
    </submittedName>
</protein>
<evidence type="ECO:0000256" key="1">
    <source>
        <dbReference type="SAM" id="MobiDB-lite"/>
    </source>
</evidence>
<organism evidence="2 3">
    <name type="scientific">Rangifer tarandus platyrhynchus</name>
    <name type="common">Svalbard reindeer</name>
    <dbReference type="NCBI Taxonomy" id="3082113"/>
    <lineage>
        <taxon>Eukaryota</taxon>
        <taxon>Metazoa</taxon>
        <taxon>Chordata</taxon>
        <taxon>Craniata</taxon>
        <taxon>Vertebrata</taxon>
        <taxon>Euteleostomi</taxon>
        <taxon>Mammalia</taxon>
        <taxon>Eutheria</taxon>
        <taxon>Laurasiatheria</taxon>
        <taxon>Artiodactyla</taxon>
        <taxon>Ruminantia</taxon>
        <taxon>Pecora</taxon>
        <taxon>Cervidae</taxon>
        <taxon>Odocoileinae</taxon>
        <taxon>Rangifer</taxon>
    </lineage>
</organism>
<proteinExistence type="predicted"/>
<keyword evidence="3" id="KW-1185">Reference proteome</keyword>
<feature type="region of interest" description="Disordered" evidence="1">
    <location>
        <begin position="1"/>
        <end position="88"/>
    </location>
</feature>
<evidence type="ECO:0000313" key="3">
    <source>
        <dbReference type="Proteomes" id="UP001176941"/>
    </source>
</evidence>